<protein>
    <submittedName>
        <fullName evidence="1">Uncharacterized protein</fullName>
    </submittedName>
</protein>
<gene>
    <name evidence="1" type="ORF">PMIN01_06073</name>
</gene>
<dbReference type="Proteomes" id="UP000756921">
    <property type="component" value="Unassembled WGS sequence"/>
</dbReference>
<dbReference type="EMBL" id="WJXW01000005">
    <property type="protein sequence ID" value="KAF9736158.1"/>
    <property type="molecule type" value="Genomic_DNA"/>
</dbReference>
<evidence type="ECO:0000313" key="2">
    <source>
        <dbReference type="Proteomes" id="UP000756921"/>
    </source>
</evidence>
<dbReference type="AlphaFoldDB" id="A0A9P6GIS4"/>
<accession>A0A9P6GIS4</accession>
<reference evidence="1" key="1">
    <citation type="journal article" date="2020" name="Mol. Plant Microbe Interact.">
        <title>Genome Sequence of the Biocontrol Agent Coniothyrium minitans strain Conio (IMI 134523).</title>
        <authorList>
            <person name="Patel D."/>
            <person name="Shittu T.A."/>
            <person name="Baroncelli R."/>
            <person name="Muthumeenakshi S."/>
            <person name="Osborne T.H."/>
            <person name="Janganan T.K."/>
            <person name="Sreenivasaprasad S."/>
        </authorList>
    </citation>
    <scope>NUCLEOTIDE SEQUENCE</scope>
    <source>
        <strain evidence="1">Conio</strain>
    </source>
</reference>
<keyword evidence="2" id="KW-1185">Reference proteome</keyword>
<proteinExistence type="predicted"/>
<comment type="caution">
    <text evidence="1">The sequence shown here is derived from an EMBL/GenBank/DDBJ whole genome shotgun (WGS) entry which is preliminary data.</text>
</comment>
<name>A0A9P6GIS4_9PLEO</name>
<organism evidence="1 2">
    <name type="scientific">Paraphaeosphaeria minitans</name>
    <dbReference type="NCBI Taxonomy" id="565426"/>
    <lineage>
        <taxon>Eukaryota</taxon>
        <taxon>Fungi</taxon>
        <taxon>Dikarya</taxon>
        <taxon>Ascomycota</taxon>
        <taxon>Pezizomycotina</taxon>
        <taxon>Dothideomycetes</taxon>
        <taxon>Pleosporomycetidae</taxon>
        <taxon>Pleosporales</taxon>
        <taxon>Massarineae</taxon>
        <taxon>Didymosphaeriaceae</taxon>
        <taxon>Paraphaeosphaeria</taxon>
    </lineage>
</organism>
<sequence>MIDGLLPTGEPLCRGWITAHPLIRLPCTGFERRCAYGGIGQWSASALHPRTSHPASSRPIPYRPIPFLPHALGSHHKLKRPRGTALHATYMHPSSRTADGRMRVGRIAGCGEDDDKLGAVLASLPWCFYVVRDPSDSGVSPASSRYRCALCSSVQRVTLKSKIFTSFLSACYRCAFTSCSTHQTATFRPHPHDTYVQKSSKASYSQASCHHVFTSYHEQAGATAKATAPPKNGLRLVKLSLRMHLHLPLLGLHPSV</sequence>
<evidence type="ECO:0000313" key="1">
    <source>
        <dbReference type="EMBL" id="KAF9736158.1"/>
    </source>
</evidence>